<proteinExistence type="predicted"/>
<feature type="signal peptide" evidence="1">
    <location>
        <begin position="1"/>
        <end position="22"/>
    </location>
</feature>
<name>A0A5K3G5E8_MESCO</name>
<protein>
    <submittedName>
        <fullName evidence="2">Expressed conserved protein</fullName>
    </submittedName>
</protein>
<evidence type="ECO:0000313" key="2">
    <source>
        <dbReference type="WBParaSite" id="MCU_013483-RA"/>
    </source>
</evidence>
<dbReference type="AlphaFoldDB" id="A0A5K3G5E8"/>
<organism evidence="2">
    <name type="scientific">Mesocestoides corti</name>
    <name type="common">Flatworm</name>
    <dbReference type="NCBI Taxonomy" id="53468"/>
    <lineage>
        <taxon>Eukaryota</taxon>
        <taxon>Metazoa</taxon>
        <taxon>Spiralia</taxon>
        <taxon>Lophotrochozoa</taxon>
        <taxon>Platyhelminthes</taxon>
        <taxon>Cestoda</taxon>
        <taxon>Eucestoda</taxon>
        <taxon>Cyclophyllidea</taxon>
        <taxon>Mesocestoididae</taxon>
        <taxon>Mesocestoides</taxon>
    </lineage>
</organism>
<accession>A0A5K3G5E8</accession>
<reference evidence="2" key="1">
    <citation type="submission" date="2019-11" db="UniProtKB">
        <authorList>
            <consortium name="WormBaseParasite"/>
        </authorList>
    </citation>
    <scope>IDENTIFICATION</scope>
</reference>
<dbReference type="WBParaSite" id="MCU_013483-RA">
    <property type="protein sequence ID" value="MCU_013483-RA"/>
    <property type="gene ID" value="MCU_013483"/>
</dbReference>
<sequence length="152" mass="16565">MDTDFSCLVFFAAVVLSHSSFSVQSLPSTPCKNECSHLCILCLGNCKNHSGIQRSWTLQHFPDQQVDLVSQLCYTQQSKPPTSFNVGGSSSGYVITNLAFSAEGRKNKSTPRDLFYHSICPISRFLSPAIHGNHNGHCHQHPNSSVVVAAVA</sequence>
<evidence type="ECO:0000256" key="1">
    <source>
        <dbReference type="SAM" id="SignalP"/>
    </source>
</evidence>
<feature type="chain" id="PRO_5024369416" evidence="1">
    <location>
        <begin position="23"/>
        <end position="152"/>
    </location>
</feature>
<keyword evidence="1" id="KW-0732">Signal</keyword>